<gene>
    <name evidence="2" type="ORF">J5V16_07750</name>
</gene>
<dbReference type="Gene3D" id="3.40.50.2000">
    <property type="entry name" value="Glycogen Phosphorylase B"/>
    <property type="match status" value="1"/>
</dbReference>
<name>A0ABS3U1T4_9ACTN</name>
<reference evidence="2 3" key="1">
    <citation type="submission" date="2021-03" db="EMBL/GenBank/DDBJ databases">
        <title>Glycomyces sp. nov., a novel actinomycete isolated from soil.</title>
        <authorList>
            <person name="Yang X."/>
            <person name="Xu X."/>
        </authorList>
    </citation>
    <scope>NUCLEOTIDE SEQUENCE [LARGE SCALE GENOMIC DNA]</scope>
    <source>
        <strain evidence="2 3">NEAU-S30</strain>
    </source>
</reference>
<accession>A0ABS3U1T4</accession>
<proteinExistence type="predicted"/>
<dbReference type="SUPFAM" id="SSF53756">
    <property type="entry name" value="UDP-Glycosyltransferase/glycogen phosphorylase"/>
    <property type="match status" value="1"/>
</dbReference>
<sequence length="513" mass="55599">MKAAAIARRVDRRTAVAFAAAAATLPLLMLDPLYAALAAGLVLIVLIGLNWGTVLRIRLLRRDIAAKRTAAERVRPLDDADPRLRRIFEALNGGFPQSAIREVRAVARNTRIPIGDRYAVLQAVAAWQTEHERTRRSEPERSAFDVVFIVGGEPGGAAASAAQIAVCRDLGLSVGVLHHPVYRAHPNPPLPRRIQALVDGGSVRRIGLDDEVECALAVVRSPLALMHPLERRPRIAAGRTAVVADRTPFKRYGETGPRDQVWSVEAVARHVTDWLGEHTWYAGGPLVQAVLREHHAEAFADLDLAAEPWGEVVEVDQWRLDGRRVPDGSVRIGRAAADHGLKWPEEREVLLECYPDREPFEIHVLGGAEAPARLLGGLPENWAVHMPAPDMLGTREFLAAIDVMVCFTEADAMGACDRAPLEAMAAGVPVIMDRRFAPAFGPAAVYCEPGEVAAVAERLAGDAAAYAAQQAVAWAHLADRFSAKALMDRLPLAAAAGVPSGERRQAIVIEFQP</sequence>
<evidence type="ECO:0000256" key="1">
    <source>
        <dbReference type="SAM" id="Phobius"/>
    </source>
</evidence>
<feature type="transmembrane region" description="Helical" evidence="1">
    <location>
        <begin position="36"/>
        <end position="59"/>
    </location>
</feature>
<evidence type="ECO:0000313" key="2">
    <source>
        <dbReference type="EMBL" id="MBO3732714.1"/>
    </source>
</evidence>
<keyword evidence="1" id="KW-0472">Membrane</keyword>
<organism evidence="2 3">
    <name type="scientific">Glycomyces niveus</name>
    <dbReference type="NCBI Taxonomy" id="2820287"/>
    <lineage>
        <taxon>Bacteria</taxon>
        <taxon>Bacillati</taxon>
        <taxon>Actinomycetota</taxon>
        <taxon>Actinomycetes</taxon>
        <taxon>Glycomycetales</taxon>
        <taxon>Glycomycetaceae</taxon>
        <taxon>Glycomyces</taxon>
    </lineage>
</organism>
<evidence type="ECO:0000313" key="3">
    <source>
        <dbReference type="Proteomes" id="UP000681341"/>
    </source>
</evidence>
<keyword evidence="3" id="KW-1185">Reference proteome</keyword>
<keyword evidence="1" id="KW-1133">Transmembrane helix</keyword>
<dbReference type="RefSeq" id="WP_208495499.1">
    <property type="nucleotide sequence ID" value="NZ_JAGFNP010000003.1"/>
</dbReference>
<comment type="caution">
    <text evidence="2">The sequence shown here is derived from an EMBL/GenBank/DDBJ whole genome shotgun (WGS) entry which is preliminary data.</text>
</comment>
<dbReference type="Proteomes" id="UP000681341">
    <property type="component" value="Unassembled WGS sequence"/>
</dbReference>
<protein>
    <submittedName>
        <fullName evidence="2">Glycosyltransferase family 4 protein</fullName>
    </submittedName>
</protein>
<dbReference type="EMBL" id="JAGFNP010000003">
    <property type="protein sequence ID" value="MBO3732714.1"/>
    <property type="molecule type" value="Genomic_DNA"/>
</dbReference>
<keyword evidence="1" id="KW-0812">Transmembrane</keyword>